<comment type="caution">
    <text evidence="1">The sequence shown here is derived from an EMBL/GenBank/DDBJ whole genome shotgun (WGS) entry which is preliminary data.</text>
</comment>
<evidence type="ECO:0000313" key="2">
    <source>
        <dbReference type="Proteomes" id="UP001163324"/>
    </source>
</evidence>
<protein>
    <submittedName>
        <fullName evidence="1">Uncharacterized protein</fullName>
    </submittedName>
</protein>
<dbReference type="EMBL" id="CM047942">
    <property type="protein sequence ID" value="KAI9901209.1"/>
    <property type="molecule type" value="Genomic_DNA"/>
</dbReference>
<evidence type="ECO:0000313" key="1">
    <source>
        <dbReference type="EMBL" id="KAI9901209.1"/>
    </source>
</evidence>
<keyword evidence="2" id="KW-1185">Reference proteome</keyword>
<gene>
    <name evidence="1" type="ORF">N3K66_003026</name>
</gene>
<accession>A0ACC0V448</accession>
<organism evidence="1 2">
    <name type="scientific">Trichothecium roseum</name>
    <dbReference type="NCBI Taxonomy" id="47278"/>
    <lineage>
        <taxon>Eukaryota</taxon>
        <taxon>Fungi</taxon>
        <taxon>Dikarya</taxon>
        <taxon>Ascomycota</taxon>
        <taxon>Pezizomycotina</taxon>
        <taxon>Sordariomycetes</taxon>
        <taxon>Hypocreomycetidae</taxon>
        <taxon>Hypocreales</taxon>
        <taxon>Hypocreales incertae sedis</taxon>
        <taxon>Trichothecium</taxon>
    </lineage>
</organism>
<dbReference type="Proteomes" id="UP001163324">
    <property type="component" value="Chromosome 3"/>
</dbReference>
<name>A0ACC0V448_9HYPO</name>
<reference evidence="1" key="1">
    <citation type="submission" date="2022-10" db="EMBL/GenBank/DDBJ databases">
        <title>Complete Genome of Trichothecium roseum strain YXFP-22015, a Plant Pathogen Isolated from Citrus.</title>
        <authorList>
            <person name="Wang Y."/>
            <person name="Zhu L."/>
        </authorList>
    </citation>
    <scope>NUCLEOTIDE SEQUENCE</scope>
    <source>
        <strain evidence="1">YXFP-22015</strain>
    </source>
</reference>
<sequence length="620" mass="67268">MRLSAKTAVAALAMGQATDALKATILADTNRDGKVDVEGNTDFEGKGEWTEGRGAIFLANIGDTDRRCSKHITKDTPDEELDACHDASDNVQRNPRYMAPLRTLPISGLGKGATGSVSIPKDVADKVRVFVKEGESWSYVQANHTFVAEELSAGLELGIDARDVRRPGGWDGRATVNFTVKDGGETASDSVALRVAPVLTHHHAQEAERFFVTSGAGKPPPQEQFVNDFKKNVENTGSGAPVHVFQYGDIWAQDFFEPAYTSMPGPNGGEPVVLRVLIRSFQTYRQAGREIFTLRDSGVGAVQGLLNGESTDSTGNLETTPPYKHDGAEYPAGRIIMGSQGRKRPLIFPFLEAQETQKPIEMDTDWLSVGHVDEFMQFLPVEGSERGWILMADDPLAGLGLLKEAVAAGHGNTKAISRPKMPYDPVGSDDPYYCVPTELTIDDVLGWDNFTSKNEEYSRRIEANLDILKRETGITDDEIIRVAGTFYDGSFSCGPLPGDSEKASVKLSSMSSVIPGIVKAATPPGMLERRQTEDPLSEGALALWAGIVNGVVLNATAVLAPNPWGPVIDGKDALKDEAEKAYAKAGYSITWQDDWLSHHVFAGEVHCGSNSWRSTDAPWW</sequence>
<proteinExistence type="predicted"/>